<feature type="region of interest" description="Disordered" evidence="1">
    <location>
        <begin position="279"/>
        <end position="300"/>
    </location>
</feature>
<feature type="compositionally biased region" description="Polar residues" evidence="1">
    <location>
        <begin position="187"/>
        <end position="206"/>
    </location>
</feature>
<organism evidence="2 3">
    <name type="scientific">Paramuricea clavata</name>
    <name type="common">Red gorgonian</name>
    <name type="synonym">Violescent sea-whip</name>
    <dbReference type="NCBI Taxonomy" id="317549"/>
    <lineage>
        <taxon>Eukaryota</taxon>
        <taxon>Metazoa</taxon>
        <taxon>Cnidaria</taxon>
        <taxon>Anthozoa</taxon>
        <taxon>Octocorallia</taxon>
        <taxon>Malacalcyonacea</taxon>
        <taxon>Plexauridae</taxon>
        <taxon>Paramuricea</taxon>
    </lineage>
</organism>
<sequence length="391" mass="42515">MAEEVGSFSFDSINSDGYSINLNENEAAESNIDTPKTNQRLKRCLSCNGVSGPRGKKQCRPCKRKEEMEQIAKMGMTNPSKQFGMLTKLARILNYHHDWHIVVFVCHKHGRGNTFTTYGTPGIGEEFIGTEENPTATGNAVFDVFRNYTKQQLSKEENNSTGMAAEATTIVGQTGTHGTSDNDDPSSKTPSVTSQVPKAPETTISSLPLVPPQHCVSPTHPPSSSCNPLSITSQTAKVPQSTVSSSPSDPPQHINSANPPCSSSSISTVVQSSITTKPAIAESTPARTLPFQQPALPDPPEDAVVIVDKGKFVGMGKVVDLPTIHGVPVPKNHRCLVLSWATENYPAPCPLGRHDLDENRFLHQNMFYAIPDSMLKRFLKKDSKYFLLPLS</sequence>
<proteinExistence type="predicted"/>
<feature type="compositionally biased region" description="Polar residues" evidence="1">
    <location>
        <begin position="222"/>
        <end position="261"/>
    </location>
</feature>
<evidence type="ECO:0000313" key="2">
    <source>
        <dbReference type="EMBL" id="CAB4020899.1"/>
    </source>
</evidence>
<dbReference type="Proteomes" id="UP001152795">
    <property type="component" value="Unassembled WGS sequence"/>
</dbReference>
<dbReference type="AlphaFoldDB" id="A0A6S7IV87"/>
<evidence type="ECO:0000256" key="1">
    <source>
        <dbReference type="SAM" id="MobiDB-lite"/>
    </source>
</evidence>
<evidence type="ECO:0000313" key="3">
    <source>
        <dbReference type="Proteomes" id="UP001152795"/>
    </source>
</evidence>
<dbReference type="EMBL" id="CACRXK020011177">
    <property type="protein sequence ID" value="CAB4020899.1"/>
    <property type="molecule type" value="Genomic_DNA"/>
</dbReference>
<name>A0A6S7IV87_PARCT</name>
<reference evidence="2" key="1">
    <citation type="submission" date="2020-04" db="EMBL/GenBank/DDBJ databases">
        <authorList>
            <person name="Alioto T."/>
            <person name="Alioto T."/>
            <person name="Gomez Garrido J."/>
        </authorList>
    </citation>
    <scope>NUCLEOTIDE SEQUENCE</scope>
    <source>
        <strain evidence="2">A484AB</strain>
    </source>
</reference>
<protein>
    <submittedName>
        <fullName evidence="2">Uncharacterized protein</fullName>
    </submittedName>
</protein>
<keyword evidence="3" id="KW-1185">Reference proteome</keyword>
<comment type="caution">
    <text evidence="2">The sequence shown here is derived from an EMBL/GenBank/DDBJ whole genome shotgun (WGS) entry which is preliminary data.</text>
</comment>
<feature type="region of interest" description="Disordered" evidence="1">
    <location>
        <begin position="172"/>
        <end position="266"/>
    </location>
</feature>
<gene>
    <name evidence="2" type="ORF">PACLA_8A055221</name>
</gene>
<accession>A0A6S7IV87</accession>